<protein>
    <submittedName>
        <fullName evidence="1">Uncharacterized protein</fullName>
    </submittedName>
</protein>
<sequence length="143" mass="16235">MRSLGSSQFRHVRRNVTASVKRECPSTAIFGDLRDLSGNKFTKVVPEMFLGYVTDSEGAFTTQTAPLTQLKVIHLNLNPVRVVNEHAFDTTPSLELIYLPFDVKIQRQTFAEMKTDKLTFDGYVRVETHPLEDPHFVAFSRSS</sequence>
<evidence type="ECO:0000313" key="1">
    <source>
        <dbReference type="EMBL" id="KUF90726.1"/>
    </source>
</evidence>
<evidence type="ECO:0000313" key="2">
    <source>
        <dbReference type="Proteomes" id="UP000052943"/>
    </source>
</evidence>
<accession>A0A0W8D355</accession>
<name>A0A0W8D355_PHYNI</name>
<dbReference type="OrthoDB" id="676979at2759"/>
<organism evidence="1 2">
    <name type="scientific">Phytophthora nicotianae</name>
    <name type="common">Potato buckeye rot agent</name>
    <name type="synonym">Phytophthora parasitica</name>
    <dbReference type="NCBI Taxonomy" id="4792"/>
    <lineage>
        <taxon>Eukaryota</taxon>
        <taxon>Sar</taxon>
        <taxon>Stramenopiles</taxon>
        <taxon>Oomycota</taxon>
        <taxon>Peronosporomycetes</taxon>
        <taxon>Peronosporales</taxon>
        <taxon>Peronosporaceae</taxon>
        <taxon>Phytophthora</taxon>
    </lineage>
</organism>
<gene>
    <name evidence="1" type="ORF">AM587_10016325</name>
</gene>
<reference evidence="1 2" key="1">
    <citation type="submission" date="2015-11" db="EMBL/GenBank/DDBJ databases">
        <title>Genomes and virulence difference between two physiological races of Phytophthora nicotianae.</title>
        <authorList>
            <person name="Liu H."/>
            <person name="Ma X."/>
            <person name="Yu H."/>
            <person name="Fang D."/>
            <person name="Li Y."/>
            <person name="Wang X."/>
            <person name="Wang W."/>
            <person name="Dong Y."/>
            <person name="Xiao B."/>
        </authorList>
    </citation>
    <scope>NUCLEOTIDE SEQUENCE [LARGE SCALE GENOMIC DNA]</scope>
    <source>
        <strain evidence="2">race 0</strain>
    </source>
</reference>
<dbReference type="AlphaFoldDB" id="A0A0W8D355"/>
<dbReference type="Proteomes" id="UP000052943">
    <property type="component" value="Unassembled WGS sequence"/>
</dbReference>
<dbReference type="EMBL" id="LNFO01001529">
    <property type="protein sequence ID" value="KUF90726.1"/>
    <property type="molecule type" value="Genomic_DNA"/>
</dbReference>
<proteinExistence type="predicted"/>
<comment type="caution">
    <text evidence="1">The sequence shown here is derived from an EMBL/GenBank/DDBJ whole genome shotgun (WGS) entry which is preliminary data.</text>
</comment>